<dbReference type="GO" id="GO:0008781">
    <property type="term" value="F:N-acylneuraminate cytidylyltransferase activity"/>
    <property type="evidence" value="ECO:0007669"/>
    <property type="project" value="TreeGrafter"/>
</dbReference>
<keyword evidence="6 7" id="KW-0460">Magnesium</keyword>
<evidence type="ECO:0000256" key="6">
    <source>
        <dbReference type="ARBA" id="ARBA00022842"/>
    </source>
</evidence>
<dbReference type="SFLD" id="SFLDS00003">
    <property type="entry name" value="Haloacid_Dehalogenase"/>
    <property type="match status" value="1"/>
</dbReference>
<dbReference type="GO" id="GO:0016788">
    <property type="term" value="F:hydrolase activity, acting on ester bonds"/>
    <property type="evidence" value="ECO:0007669"/>
    <property type="project" value="InterPro"/>
</dbReference>
<evidence type="ECO:0000313" key="9">
    <source>
        <dbReference type="Proteomes" id="UP000003167"/>
    </source>
</evidence>
<feature type="binding site" evidence="7">
    <location>
        <position position="11"/>
    </location>
    <ligand>
        <name>Mg(2+)</name>
        <dbReference type="ChEBI" id="CHEBI:18420"/>
    </ligand>
</feature>
<comment type="caution">
    <text evidence="8">The sequence shown here is derived from an EMBL/GenBank/DDBJ whole genome shotgun (WGS) entry which is preliminary data.</text>
</comment>
<dbReference type="SFLD" id="SFLDG01136">
    <property type="entry name" value="C1.6:_Phosphoserine_Phosphatas"/>
    <property type="match status" value="1"/>
</dbReference>
<evidence type="ECO:0000256" key="2">
    <source>
        <dbReference type="ARBA" id="ARBA00005893"/>
    </source>
</evidence>
<keyword evidence="4 7" id="KW-0479">Metal-binding</keyword>
<dbReference type="EMBL" id="AGEK01000014">
    <property type="protein sequence ID" value="EHO73874.1"/>
    <property type="molecule type" value="Genomic_DNA"/>
</dbReference>
<reference evidence="8 9" key="1">
    <citation type="submission" date="2011-12" db="EMBL/GenBank/DDBJ databases">
        <title>The Genome Sequence of Prevotella maculosa OT 289.</title>
        <authorList>
            <consortium name="The Broad Institute Genome Sequencing Platform"/>
            <person name="Earl A."/>
            <person name="Ward D."/>
            <person name="Feldgarden M."/>
            <person name="Gevers D."/>
            <person name="Izard J."/>
            <person name="Blanton J.M."/>
            <person name="Mathney J."/>
            <person name="Tanner A.C."/>
            <person name="Dewhirst F.E."/>
            <person name="Young S.K."/>
            <person name="Zeng Q."/>
            <person name="Gargeya S."/>
            <person name="Fitzgerald M."/>
            <person name="Haas B."/>
            <person name="Abouelleil A."/>
            <person name="Alvarado L."/>
            <person name="Arachchi H.M."/>
            <person name="Berlin A."/>
            <person name="Chapman S.B."/>
            <person name="Gearin G."/>
            <person name="Goldberg J."/>
            <person name="Griggs A."/>
            <person name="Gujja S."/>
            <person name="Hansen M."/>
            <person name="Heiman D."/>
            <person name="Howarth C."/>
            <person name="Larimer J."/>
            <person name="Lui A."/>
            <person name="MacDonald P.J.P."/>
            <person name="McCowen C."/>
            <person name="Montmayeur A."/>
            <person name="Murphy C."/>
            <person name="Neiman D."/>
            <person name="Pearson M."/>
            <person name="Priest M."/>
            <person name="Roberts A."/>
            <person name="Saif S."/>
            <person name="Shea T."/>
            <person name="Sisk P."/>
            <person name="Stolte C."/>
            <person name="Sykes S."/>
            <person name="Wortman J."/>
            <person name="Nusbaum C."/>
            <person name="Birren B."/>
        </authorList>
    </citation>
    <scope>NUCLEOTIDE SEQUENCE [LARGE SCALE GENOMIC DNA]</scope>
    <source>
        <strain evidence="8 9">OT 289</strain>
    </source>
</reference>
<dbReference type="PANTHER" id="PTHR21485">
    <property type="entry name" value="HAD SUPERFAMILY MEMBERS CMAS AND KDSC"/>
    <property type="match status" value="1"/>
</dbReference>
<dbReference type="AlphaFoldDB" id="H1HJV4"/>
<evidence type="ECO:0000256" key="5">
    <source>
        <dbReference type="ARBA" id="ARBA00022801"/>
    </source>
</evidence>
<dbReference type="InterPro" id="IPR050793">
    <property type="entry name" value="CMP-NeuNAc_synthase"/>
</dbReference>
<comment type="cofactor">
    <cofactor evidence="1 7">
        <name>Mg(2+)</name>
        <dbReference type="ChEBI" id="CHEBI:18420"/>
    </cofactor>
</comment>
<keyword evidence="5" id="KW-0378">Hydrolase</keyword>
<accession>H1HJV4</accession>
<comment type="similarity">
    <text evidence="2">Belongs to the KdsC family.</text>
</comment>
<dbReference type="InterPro" id="IPR023214">
    <property type="entry name" value="HAD_sf"/>
</dbReference>
<dbReference type="Gene3D" id="3.40.50.1000">
    <property type="entry name" value="HAD superfamily/HAD-like"/>
    <property type="match status" value="1"/>
</dbReference>
<evidence type="ECO:0000256" key="3">
    <source>
        <dbReference type="ARBA" id="ARBA00011881"/>
    </source>
</evidence>
<dbReference type="InterPro" id="IPR010023">
    <property type="entry name" value="KdsC_fam"/>
</dbReference>
<dbReference type="PANTHER" id="PTHR21485:SF3">
    <property type="entry name" value="N-ACYLNEURAMINATE CYTIDYLYLTRANSFERASE"/>
    <property type="match status" value="1"/>
</dbReference>
<gene>
    <name evidence="8" type="ORF">HMPREF9944_00448</name>
</gene>
<dbReference type="RefSeq" id="WP_008564129.1">
    <property type="nucleotide sequence ID" value="NZ_JH594500.1"/>
</dbReference>
<keyword evidence="9" id="KW-1185">Reference proteome</keyword>
<dbReference type="OrthoDB" id="9805604at2"/>
<evidence type="ECO:0000256" key="7">
    <source>
        <dbReference type="PIRSR" id="PIRSR006118-2"/>
    </source>
</evidence>
<dbReference type="SFLD" id="SFLDG01138">
    <property type="entry name" value="C1.6.2:_Deoxy-d-mannose-octulo"/>
    <property type="match status" value="1"/>
</dbReference>
<feature type="binding site" evidence="7">
    <location>
        <position position="104"/>
    </location>
    <ligand>
        <name>Mg(2+)</name>
        <dbReference type="ChEBI" id="CHEBI:18420"/>
    </ligand>
</feature>
<dbReference type="HOGENOM" id="CLU_106694_1_0_10"/>
<feature type="binding site" evidence="7">
    <location>
        <position position="13"/>
    </location>
    <ligand>
        <name>substrate</name>
    </ligand>
</feature>
<evidence type="ECO:0000256" key="1">
    <source>
        <dbReference type="ARBA" id="ARBA00001946"/>
    </source>
</evidence>
<dbReference type="NCBIfam" id="TIGR01670">
    <property type="entry name" value="KdsC-phosphatas"/>
    <property type="match status" value="1"/>
</dbReference>
<dbReference type="PATRIC" id="fig|999422.3.peg.446"/>
<proteinExistence type="inferred from homology"/>
<name>H1HJV4_9BACT</name>
<sequence>MRKLPRIILTDIDGVWTDGGMYYDQTGNEWKRFNTSDSAGVLFSHRLSIPVGIITGEDTEIVTRRSEKLKIDYLYQGVSDKLKVVHEICRNLNVTLAEIAYIGDDLGDLEVLKAVQKAGGITGVPSSASAYIRSYSSIDLEKRGGEGVFREFVERIIIGANEQLPL</sequence>
<dbReference type="GO" id="GO:0046872">
    <property type="term" value="F:metal ion binding"/>
    <property type="evidence" value="ECO:0007669"/>
    <property type="project" value="UniProtKB-KW"/>
</dbReference>
<organism evidence="8 9">
    <name type="scientific">Segatella maculosa OT 289</name>
    <dbReference type="NCBI Taxonomy" id="999422"/>
    <lineage>
        <taxon>Bacteria</taxon>
        <taxon>Pseudomonadati</taxon>
        <taxon>Bacteroidota</taxon>
        <taxon>Bacteroidia</taxon>
        <taxon>Bacteroidales</taxon>
        <taxon>Prevotellaceae</taxon>
        <taxon>Segatella</taxon>
    </lineage>
</organism>
<dbReference type="STRING" id="999422.HMPREF9944_00448"/>
<evidence type="ECO:0000313" key="8">
    <source>
        <dbReference type="EMBL" id="EHO73874.1"/>
    </source>
</evidence>
<dbReference type="InterPro" id="IPR036412">
    <property type="entry name" value="HAD-like_sf"/>
</dbReference>
<dbReference type="SUPFAM" id="SSF56784">
    <property type="entry name" value="HAD-like"/>
    <property type="match status" value="1"/>
</dbReference>
<dbReference type="PIRSF" id="PIRSF006118">
    <property type="entry name" value="KDO8-P_Ptase"/>
    <property type="match status" value="1"/>
</dbReference>
<dbReference type="Proteomes" id="UP000003167">
    <property type="component" value="Unassembled WGS sequence"/>
</dbReference>
<evidence type="ECO:0000256" key="4">
    <source>
        <dbReference type="ARBA" id="ARBA00022723"/>
    </source>
</evidence>
<comment type="subunit">
    <text evidence="3">Homotetramer.</text>
</comment>
<protein>
    <submittedName>
        <fullName evidence="8">YrbI family 3-deoxy-D-manno-octulosonate 8-phosphate phosphatase</fullName>
    </submittedName>
</protein>